<dbReference type="SUPFAM" id="SSF55060">
    <property type="entry name" value="GHMP Kinase, C-terminal domain"/>
    <property type="match status" value="1"/>
</dbReference>
<keyword evidence="8" id="KW-1185">Reference proteome</keyword>
<evidence type="ECO:0000256" key="3">
    <source>
        <dbReference type="ARBA" id="ARBA00022741"/>
    </source>
</evidence>
<dbReference type="PIRSF" id="PIRSF010376">
    <property type="entry name" value="IspE"/>
    <property type="match status" value="1"/>
</dbReference>
<evidence type="ECO:0000313" key="7">
    <source>
        <dbReference type="EMBL" id="BAC44823.1"/>
    </source>
</evidence>
<organism evidence="7 8">
    <name type="scientific">Malacoplasma penetrans (strain HF-2)</name>
    <name type="common">Mycoplasma penetrans</name>
    <dbReference type="NCBI Taxonomy" id="272633"/>
    <lineage>
        <taxon>Bacteria</taxon>
        <taxon>Bacillati</taxon>
        <taxon>Mycoplasmatota</taxon>
        <taxon>Mycoplasmoidales</taxon>
        <taxon>Mycoplasmoidaceae</taxon>
        <taxon>Malacoplasma</taxon>
    </lineage>
</organism>
<keyword evidence="3" id="KW-0547">Nucleotide-binding</keyword>
<dbReference type="InterPro" id="IPR020568">
    <property type="entry name" value="Ribosomal_Su5_D2-typ_SF"/>
</dbReference>
<dbReference type="InterPro" id="IPR004424">
    <property type="entry name" value="IspE"/>
</dbReference>
<dbReference type="GO" id="GO:0016114">
    <property type="term" value="P:terpenoid biosynthetic process"/>
    <property type="evidence" value="ECO:0007669"/>
    <property type="project" value="InterPro"/>
</dbReference>
<evidence type="ECO:0000256" key="2">
    <source>
        <dbReference type="ARBA" id="ARBA00022679"/>
    </source>
</evidence>
<evidence type="ECO:0000256" key="4">
    <source>
        <dbReference type="ARBA" id="ARBA00022777"/>
    </source>
</evidence>
<evidence type="ECO:0000256" key="5">
    <source>
        <dbReference type="ARBA" id="ARBA00022840"/>
    </source>
</evidence>
<dbReference type="Proteomes" id="UP000002522">
    <property type="component" value="Chromosome"/>
</dbReference>
<feature type="domain" description="GHMP kinase N-terminal" evidence="6">
    <location>
        <begin position="74"/>
        <end position="129"/>
    </location>
</feature>
<dbReference type="PANTHER" id="PTHR43527:SF2">
    <property type="entry name" value="4-DIPHOSPHOCYTIDYL-2-C-METHYL-D-ERYTHRITOL KINASE, CHLOROPLASTIC"/>
    <property type="match status" value="1"/>
</dbReference>
<dbReference type="Pfam" id="PF00288">
    <property type="entry name" value="GHMP_kinases_N"/>
    <property type="match status" value="1"/>
</dbReference>
<gene>
    <name evidence="7" type="ordered locus">MYPE10380</name>
</gene>
<evidence type="ECO:0000259" key="6">
    <source>
        <dbReference type="Pfam" id="PF00288"/>
    </source>
</evidence>
<dbReference type="Gene3D" id="3.30.70.890">
    <property type="entry name" value="GHMP kinase, C-terminal domain"/>
    <property type="match status" value="1"/>
</dbReference>
<evidence type="ECO:0000256" key="1">
    <source>
        <dbReference type="ARBA" id="ARBA00017473"/>
    </source>
</evidence>
<keyword evidence="2" id="KW-0808">Transferase</keyword>
<name>Q8EU93_MALP2</name>
<dbReference type="NCBIfam" id="NF004568">
    <property type="entry name" value="PRK05905.1"/>
    <property type="match status" value="1"/>
</dbReference>
<dbReference type="InterPro" id="IPR036554">
    <property type="entry name" value="GHMP_kinase_C_sf"/>
</dbReference>
<reference evidence="7 8" key="1">
    <citation type="journal article" date="2002" name="Nucleic Acids Res.">
        <title>The complete genomic sequence of Mycoplasma penetrans, an intracellular bacterial pathogen in humans.</title>
        <authorList>
            <person name="Sasaki Y."/>
            <person name="Ishikawa J."/>
            <person name="Yamashita A."/>
            <person name="Oshima K."/>
            <person name="Kenri T."/>
            <person name="Furuya K."/>
            <person name="Yoshino C."/>
            <person name="Horino A."/>
            <person name="Shiba T."/>
            <person name="Sasaki T."/>
            <person name="Hattori M."/>
        </authorList>
    </citation>
    <scope>NUCLEOTIDE SEQUENCE [LARGE SCALE GENOMIC DNA]</scope>
    <source>
        <strain evidence="7 8">HF-2</strain>
    </source>
</reference>
<keyword evidence="4 7" id="KW-0418">Kinase</keyword>
<dbReference type="InterPro" id="IPR006204">
    <property type="entry name" value="GHMP_kinase_N_dom"/>
</dbReference>
<dbReference type="STRING" id="272633.gene:10732157"/>
<dbReference type="GO" id="GO:0050515">
    <property type="term" value="F:4-(cytidine 5'-diphospho)-2-C-methyl-D-erythritol kinase activity"/>
    <property type="evidence" value="ECO:0007669"/>
    <property type="project" value="InterPro"/>
</dbReference>
<dbReference type="EMBL" id="BA000026">
    <property type="protein sequence ID" value="BAC44823.1"/>
    <property type="molecule type" value="Genomic_DNA"/>
</dbReference>
<protein>
    <recommendedName>
        <fullName evidence="1">4-diphosphocytidyl-2-C-methyl-D-erythritol kinase</fullName>
    </recommendedName>
</protein>
<dbReference type="AlphaFoldDB" id="Q8EU93"/>
<dbReference type="InterPro" id="IPR014721">
    <property type="entry name" value="Ribsml_uS5_D2-typ_fold_subgr"/>
</dbReference>
<dbReference type="InParanoid" id="Q8EU93"/>
<dbReference type="eggNOG" id="COG1947">
    <property type="taxonomic scope" value="Bacteria"/>
</dbReference>
<dbReference type="PANTHER" id="PTHR43527">
    <property type="entry name" value="4-DIPHOSPHOCYTIDYL-2-C-METHYL-D-ERYTHRITOL KINASE, CHLOROPLASTIC"/>
    <property type="match status" value="1"/>
</dbReference>
<dbReference type="Gene3D" id="3.30.230.10">
    <property type="match status" value="1"/>
</dbReference>
<dbReference type="SUPFAM" id="SSF54211">
    <property type="entry name" value="Ribosomal protein S5 domain 2-like"/>
    <property type="match status" value="1"/>
</dbReference>
<sequence length="261" mass="30892">MISMIYKSYPKINLFLSIGKKNKKNNLHKLNSVFLLVENSVYDEIKINLNEKEEDEISYFDSTNKTLIIENCIFKKTISYLKEKEIIDKNLFFKIKIKKNIPLFSGLGSGSSNVACLFKFLLEIKQINYFQIKKHILNIGSDVLFFIKNYKAAFVYKYGNKVKKVKNPNLKIKLFFTNIECSTKKVFEDYETNQSMCKNSYLKQFLYFKIKRYWMLENDLKESVFNLYKDLSIKHETLQKKYDKKIFLTGSGGTLFLIEDK</sequence>
<accession>Q8EU93</accession>
<dbReference type="HOGENOM" id="CLU_053057_2_1_14"/>
<proteinExistence type="predicted"/>
<dbReference type="FunCoup" id="Q8EU93">
    <property type="interactions" value="220"/>
</dbReference>
<keyword evidence="5 7" id="KW-0067">ATP-binding</keyword>
<dbReference type="GO" id="GO:0005524">
    <property type="term" value="F:ATP binding"/>
    <property type="evidence" value="ECO:0007669"/>
    <property type="project" value="UniProtKB-KW"/>
</dbReference>
<dbReference type="KEGG" id="mpe:MYPE10380"/>
<evidence type="ECO:0000313" key="8">
    <source>
        <dbReference type="Proteomes" id="UP000002522"/>
    </source>
</evidence>